<feature type="transmembrane region" description="Helical" evidence="1">
    <location>
        <begin position="16"/>
        <end position="36"/>
    </location>
</feature>
<protein>
    <submittedName>
        <fullName evidence="2">Uncharacterized protein</fullName>
    </submittedName>
</protein>
<dbReference type="Proteomes" id="UP000257004">
    <property type="component" value="Unassembled WGS sequence"/>
</dbReference>
<evidence type="ECO:0000313" key="3">
    <source>
        <dbReference type="Proteomes" id="UP000257004"/>
    </source>
</evidence>
<keyword evidence="1" id="KW-0812">Transmembrane</keyword>
<keyword evidence="3" id="KW-1185">Reference proteome</keyword>
<sequence length="245" mass="28522">MTNTSFESLINNLKHLIFLAVPLSIAITYMGVFSFYLNFDIDISTYLGFEDLTIIYSKYTIASLIYLLILYFGIKKMFQEKDNSYWDKTIFKTSLKRRIIPMTIVIGIIFYIMYSNETLRVFIAIIIVSILMLSFIEFSIYNLFFDSKKYNKVENEQNLIGIMISLSFVVLLIPLSVGFHCKKIIQRESVILHIDNNKTIDAQKTSNLRFIGKTSSFVFILDSINDKTIVFPIDKINEIEYCNVK</sequence>
<feature type="transmembrane region" description="Helical" evidence="1">
    <location>
        <begin position="56"/>
        <end position="74"/>
    </location>
</feature>
<comment type="caution">
    <text evidence="2">The sequence shown here is derived from an EMBL/GenBank/DDBJ whole genome shotgun (WGS) entry which is preliminary data.</text>
</comment>
<name>A0A3D9FPY8_9FLAO</name>
<evidence type="ECO:0000256" key="1">
    <source>
        <dbReference type="SAM" id="Phobius"/>
    </source>
</evidence>
<proteinExistence type="predicted"/>
<feature type="transmembrane region" description="Helical" evidence="1">
    <location>
        <begin position="157"/>
        <end position="179"/>
    </location>
</feature>
<evidence type="ECO:0000313" key="2">
    <source>
        <dbReference type="EMBL" id="RED22457.1"/>
    </source>
</evidence>
<keyword evidence="1" id="KW-0472">Membrane</keyword>
<organism evidence="2 3">
    <name type="scientific">Flavobacterium cutihirudinis</name>
    <dbReference type="NCBI Taxonomy" id="1265740"/>
    <lineage>
        <taxon>Bacteria</taxon>
        <taxon>Pseudomonadati</taxon>
        <taxon>Bacteroidota</taxon>
        <taxon>Flavobacteriia</taxon>
        <taxon>Flavobacteriales</taxon>
        <taxon>Flavobacteriaceae</taxon>
        <taxon>Flavobacterium</taxon>
    </lineage>
</organism>
<feature type="transmembrane region" description="Helical" evidence="1">
    <location>
        <begin position="95"/>
        <end position="114"/>
    </location>
</feature>
<reference evidence="2 3" key="1">
    <citation type="submission" date="2018-07" db="EMBL/GenBank/DDBJ databases">
        <title>Genomic Encyclopedia of Archaeal and Bacterial Type Strains, Phase II (KMG-II): from individual species to whole genera.</title>
        <authorList>
            <person name="Goeker M."/>
        </authorList>
    </citation>
    <scope>NUCLEOTIDE SEQUENCE [LARGE SCALE GENOMIC DNA]</scope>
    <source>
        <strain evidence="2 3">DSM 25795</strain>
    </source>
</reference>
<gene>
    <name evidence="2" type="ORF">BD847_3086</name>
</gene>
<dbReference type="RefSeq" id="WP_115889086.1">
    <property type="nucleotide sequence ID" value="NZ_QRDQ01000010.1"/>
</dbReference>
<keyword evidence="1" id="KW-1133">Transmembrane helix</keyword>
<dbReference type="AlphaFoldDB" id="A0A3D9FPY8"/>
<feature type="transmembrane region" description="Helical" evidence="1">
    <location>
        <begin position="120"/>
        <end position="145"/>
    </location>
</feature>
<accession>A0A3D9FPY8</accession>
<dbReference type="EMBL" id="QRDQ01000010">
    <property type="protein sequence ID" value="RED22457.1"/>
    <property type="molecule type" value="Genomic_DNA"/>
</dbReference>